<name>F8SJD5_BPPA3</name>
<evidence type="ECO:0000313" key="2">
    <source>
        <dbReference type="Proteomes" id="UP000008388"/>
    </source>
</evidence>
<reference evidence="1 2" key="1">
    <citation type="journal article" date="2011" name="Microbiology">
        <title>The Pseudomonas aeruginosa generalized transducing phage phiPA3 is a new member of the phiKZ-like group of 'jumbo' phages, and infects model laboratory strains and clinical isolates from cystic fibrosis patients.</title>
        <authorList>
            <person name="Monson R."/>
            <person name="Foulds I."/>
            <person name="Foweraker J."/>
            <person name="Welch M."/>
            <person name="Salmond G.P."/>
        </authorList>
    </citation>
    <scope>NUCLEOTIDE SEQUENCE [LARGE SCALE GENOMIC DNA]</scope>
</reference>
<dbReference type="GeneID" id="26643827"/>
<sequence length="174" mass="20122">MSTEEIHPVVKNIIYEALRKGHDAVSAMEMYEGFLLDLVDNGVKRKGMLTAYAQSGFFINMKYPKTTPPIARYITPTGEHLGFIEIFTPYDNVRNKRQAEEYDHGTRWFTVMYDRIMYFGADEGNCLTIAEIKKTYTALKEVPPDDFIWTRNGYFFDPTESIFKQALGETNESQ</sequence>
<keyword evidence="2" id="KW-1185">Reference proteome</keyword>
<dbReference type="Proteomes" id="UP000008388">
    <property type="component" value="Segment"/>
</dbReference>
<proteinExistence type="predicted"/>
<accession>F8SJD5</accession>
<dbReference type="RefSeq" id="YP_009217378.1">
    <property type="nucleotide sequence ID" value="NC_028999.1"/>
</dbReference>
<organismHost>
    <name type="scientific">Pseudomonas aeruginosa</name>
    <dbReference type="NCBI Taxonomy" id="287"/>
</organismHost>
<dbReference type="EMBL" id="HQ630627">
    <property type="protein sequence ID" value="AEH03722.1"/>
    <property type="molecule type" value="Genomic_DNA"/>
</dbReference>
<organism evidence="1 2">
    <name type="scientific">Pseudomonas phage PhiPA3</name>
    <name type="common">Pseudomonas aeruginosa phage PhiPA3</name>
    <dbReference type="NCBI Taxonomy" id="998086"/>
    <lineage>
        <taxon>Viruses</taxon>
        <taxon>Duplodnaviria</taxon>
        <taxon>Heunggongvirae</taxon>
        <taxon>Uroviricota</taxon>
        <taxon>Caudoviricetes</taxon>
        <taxon>Chimalliviridae</taxon>
        <taxon>Miltoncavirus</taxon>
        <taxon>Miltoncavirus PhiPA3</taxon>
    </lineage>
</organism>
<dbReference type="KEGG" id="vg:26643827"/>
<evidence type="ECO:0000313" key="1">
    <source>
        <dbReference type="EMBL" id="AEH03722.1"/>
    </source>
</evidence>
<protein>
    <submittedName>
        <fullName evidence="1">Uncharacterized protein 299</fullName>
    </submittedName>
</protein>
<gene>
    <name evidence="1" type="primary">299</name>
</gene>